<dbReference type="AlphaFoldDB" id="A0A2A9NKK2"/>
<evidence type="ECO:0008006" key="3">
    <source>
        <dbReference type="Google" id="ProtNLM"/>
    </source>
</evidence>
<gene>
    <name evidence="1" type="ORF">AMATHDRAFT_76804</name>
</gene>
<keyword evidence="2" id="KW-1185">Reference proteome</keyword>
<dbReference type="PANTHER" id="PTHR10285">
    <property type="entry name" value="URIDINE KINASE"/>
    <property type="match status" value="1"/>
</dbReference>
<name>A0A2A9NKK2_9AGAR</name>
<dbReference type="InterPro" id="IPR027417">
    <property type="entry name" value="P-loop_NTPase"/>
</dbReference>
<accession>A0A2A9NKK2</accession>
<dbReference type="Gene3D" id="3.40.50.300">
    <property type="entry name" value="P-loop containing nucleotide triphosphate hydrolases"/>
    <property type="match status" value="1"/>
</dbReference>
<dbReference type="Proteomes" id="UP000242287">
    <property type="component" value="Unassembled WGS sequence"/>
</dbReference>
<evidence type="ECO:0000313" key="1">
    <source>
        <dbReference type="EMBL" id="PFH48276.1"/>
    </source>
</evidence>
<protein>
    <recommendedName>
        <fullName evidence="3">Phosphoribulokinase/uridine kinase domain-containing protein</fullName>
    </recommendedName>
</protein>
<reference evidence="1 2" key="1">
    <citation type="submission" date="2014-02" db="EMBL/GenBank/DDBJ databases">
        <title>Transposable element dynamics among asymbiotic and ectomycorrhizal Amanita fungi.</title>
        <authorList>
            <consortium name="DOE Joint Genome Institute"/>
            <person name="Hess J."/>
            <person name="Skrede I."/>
            <person name="Wolfe B."/>
            <person name="LaButti K."/>
            <person name="Ohm R.A."/>
            <person name="Grigoriev I.V."/>
            <person name="Pringle A."/>
        </authorList>
    </citation>
    <scope>NUCLEOTIDE SEQUENCE [LARGE SCALE GENOMIC DNA]</scope>
    <source>
        <strain evidence="1 2">SKay4041</strain>
    </source>
</reference>
<proteinExistence type="predicted"/>
<organism evidence="1 2">
    <name type="scientific">Amanita thiersii Skay4041</name>
    <dbReference type="NCBI Taxonomy" id="703135"/>
    <lineage>
        <taxon>Eukaryota</taxon>
        <taxon>Fungi</taxon>
        <taxon>Dikarya</taxon>
        <taxon>Basidiomycota</taxon>
        <taxon>Agaricomycotina</taxon>
        <taxon>Agaricomycetes</taxon>
        <taxon>Agaricomycetidae</taxon>
        <taxon>Agaricales</taxon>
        <taxon>Pluteineae</taxon>
        <taxon>Amanitaceae</taxon>
        <taxon>Amanita</taxon>
    </lineage>
</organism>
<dbReference type="OrthoDB" id="6362633at2759"/>
<dbReference type="EMBL" id="KZ302069">
    <property type="protein sequence ID" value="PFH48276.1"/>
    <property type="molecule type" value="Genomic_DNA"/>
</dbReference>
<evidence type="ECO:0000313" key="2">
    <source>
        <dbReference type="Proteomes" id="UP000242287"/>
    </source>
</evidence>
<dbReference type="SUPFAM" id="SSF52540">
    <property type="entry name" value="P-loop containing nucleoside triphosphate hydrolases"/>
    <property type="match status" value="1"/>
</dbReference>
<dbReference type="STRING" id="703135.A0A2A9NKK2"/>
<sequence length="252" mass="28178">MEQDAAALARELVHRLQKSEPNRRLLVGISGIPASGKSTFAILLIEHLNALLQSQNTHISTAPATVPSHAILVGLDGWHLTRAQLDAMPDPKLAHDRRGIHWTFDGHSYVAFVRSLREKVLPESVITAPSFDHALKDPTPDAVSILACHRIVIIEGLYTFLSIDPWKEAALHLDERYLIQVDFKEAQHRLVNRHVLTGVAKDMNEAIWRAEENDMPNGRFMLSNILEPTRVIVSKHDPTMNSSRISDAGRPN</sequence>